<name>A0AAV1GVV5_XYRNO</name>
<accession>A0AAV1GVV5</accession>
<protein>
    <submittedName>
        <fullName evidence="2">Uncharacterized protein</fullName>
    </submittedName>
</protein>
<evidence type="ECO:0000313" key="3">
    <source>
        <dbReference type="Proteomes" id="UP001178508"/>
    </source>
</evidence>
<feature type="region of interest" description="Disordered" evidence="1">
    <location>
        <begin position="23"/>
        <end position="75"/>
    </location>
</feature>
<sequence length="93" mass="10230">VFPDCSRSPQSAAVIKTECGLCGRSSSTSVRASNSLKESDKVMSVPLSRPTLRGESTRGRESRTPKGGSDGDQGRLVICDYSSWYLQDRFQRR</sequence>
<evidence type="ECO:0000256" key="1">
    <source>
        <dbReference type="SAM" id="MobiDB-lite"/>
    </source>
</evidence>
<proteinExistence type="predicted"/>
<feature type="compositionally biased region" description="Low complexity" evidence="1">
    <location>
        <begin position="25"/>
        <end position="35"/>
    </location>
</feature>
<organism evidence="2 3">
    <name type="scientific">Xyrichtys novacula</name>
    <name type="common">Pearly razorfish</name>
    <name type="synonym">Hemipteronotus novacula</name>
    <dbReference type="NCBI Taxonomy" id="13765"/>
    <lineage>
        <taxon>Eukaryota</taxon>
        <taxon>Metazoa</taxon>
        <taxon>Chordata</taxon>
        <taxon>Craniata</taxon>
        <taxon>Vertebrata</taxon>
        <taxon>Euteleostomi</taxon>
        <taxon>Actinopterygii</taxon>
        <taxon>Neopterygii</taxon>
        <taxon>Teleostei</taxon>
        <taxon>Neoteleostei</taxon>
        <taxon>Acanthomorphata</taxon>
        <taxon>Eupercaria</taxon>
        <taxon>Labriformes</taxon>
        <taxon>Labridae</taxon>
        <taxon>Xyrichtys</taxon>
    </lineage>
</organism>
<feature type="compositionally biased region" description="Basic and acidic residues" evidence="1">
    <location>
        <begin position="55"/>
        <end position="64"/>
    </location>
</feature>
<feature type="non-terminal residue" evidence="2">
    <location>
        <position position="1"/>
    </location>
</feature>
<reference evidence="2" key="1">
    <citation type="submission" date="2023-08" db="EMBL/GenBank/DDBJ databases">
        <authorList>
            <person name="Alioto T."/>
            <person name="Alioto T."/>
            <person name="Gomez Garrido J."/>
        </authorList>
    </citation>
    <scope>NUCLEOTIDE SEQUENCE</scope>
</reference>
<dbReference type="EMBL" id="OY660880">
    <property type="protein sequence ID" value="CAJ1077490.1"/>
    <property type="molecule type" value="Genomic_DNA"/>
</dbReference>
<evidence type="ECO:0000313" key="2">
    <source>
        <dbReference type="EMBL" id="CAJ1077490.1"/>
    </source>
</evidence>
<dbReference type="Proteomes" id="UP001178508">
    <property type="component" value="Chromosome 17"/>
</dbReference>
<keyword evidence="3" id="KW-1185">Reference proteome</keyword>
<gene>
    <name evidence="2" type="ORF">XNOV1_A002186</name>
</gene>
<dbReference type="AlphaFoldDB" id="A0AAV1GVV5"/>